<feature type="domain" description="Pseudouridine synthase I TruA alpha/beta" evidence="8">
    <location>
        <begin position="9"/>
        <end position="108"/>
    </location>
</feature>
<feature type="domain" description="Pseudouridine synthase I TruA alpha/beta" evidence="8">
    <location>
        <begin position="148"/>
        <end position="250"/>
    </location>
</feature>
<evidence type="ECO:0000256" key="4">
    <source>
        <dbReference type="HAMAP-Rule" id="MF_00171"/>
    </source>
</evidence>
<dbReference type="Pfam" id="PF01416">
    <property type="entry name" value="PseudoU_synth_1"/>
    <property type="match status" value="2"/>
</dbReference>
<dbReference type="NCBIfam" id="TIGR00071">
    <property type="entry name" value="hisT_truA"/>
    <property type="match status" value="1"/>
</dbReference>
<keyword evidence="3 4" id="KW-0413">Isomerase</keyword>
<evidence type="ECO:0000256" key="6">
    <source>
        <dbReference type="PIRSR" id="PIRSR001430-2"/>
    </source>
</evidence>
<dbReference type="GO" id="GO:0160147">
    <property type="term" value="F:tRNA pseudouridine(38-40) synthase activity"/>
    <property type="evidence" value="ECO:0007669"/>
    <property type="project" value="UniProtKB-EC"/>
</dbReference>
<evidence type="ECO:0000313" key="10">
    <source>
        <dbReference type="Proteomes" id="UP000315167"/>
    </source>
</evidence>
<name>A0A562LAX4_9GAMM</name>
<comment type="caution">
    <text evidence="9">The sequence shown here is derived from an EMBL/GenBank/DDBJ whole genome shotgun (WGS) entry which is preliminary data.</text>
</comment>
<dbReference type="OrthoDB" id="9811823at2"/>
<evidence type="ECO:0000256" key="1">
    <source>
        <dbReference type="ARBA" id="ARBA00009375"/>
    </source>
</evidence>
<keyword evidence="10" id="KW-1185">Reference proteome</keyword>
<comment type="caution">
    <text evidence="4">Lacks conserved residue(s) required for the propagation of feature annotation.</text>
</comment>
<evidence type="ECO:0000256" key="2">
    <source>
        <dbReference type="ARBA" id="ARBA00022694"/>
    </source>
</evidence>
<dbReference type="InterPro" id="IPR020095">
    <property type="entry name" value="PsdUridine_synth_TruA_C"/>
</dbReference>
<comment type="subunit">
    <text evidence="4">Homodimer.</text>
</comment>
<dbReference type="PANTHER" id="PTHR11142">
    <property type="entry name" value="PSEUDOURIDYLATE SYNTHASE"/>
    <property type="match status" value="1"/>
</dbReference>
<dbReference type="GO" id="GO:0003723">
    <property type="term" value="F:RNA binding"/>
    <property type="evidence" value="ECO:0007669"/>
    <property type="project" value="InterPro"/>
</dbReference>
<dbReference type="GO" id="GO:0031119">
    <property type="term" value="P:tRNA pseudouridine synthesis"/>
    <property type="evidence" value="ECO:0007669"/>
    <property type="project" value="UniProtKB-UniRule"/>
</dbReference>
<dbReference type="EMBL" id="VLKN01000002">
    <property type="protein sequence ID" value="TWI04706.1"/>
    <property type="molecule type" value="Genomic_DNA"/>
</dbReference>
<gene>
    <name evidence="4" type="primary">truA</name>
    <name evidence="9" type="ORF">IP90_00841</name>
</gene>
<comment type="similarity">
    <text evidence="1 4 7">Belongs to the tRNA pseudouridine synthase TruA family.</text>
</comment>
<evidence type="ECO:0000256" key="3">
    <source>
        <dbReference type="ARBA" id="ARBA00023235"/>
    </source>
</evidence>
<dbReference type="InterPro" id="IPR020097">
    <property type="entry name" value="PsdUridine_synth_TruA_a/b_dom"/>
</dbReference>
<protein>
    <recommendedName>
        <fullName evidence="4">tRNA pseudouridine synthase A</fullName>
        <ecNumber evidence="4">5.4.99.12</ecNumber>
    </recommendedName>
    <alternativeName>
        <fullName evidence="4">tRNA pseudouridine(38-40) synthase</fullName>
    </alternativeName>
    <alternativeName>
        <fullName evidence="4">tRNA pseudouridylate synthase I</fullName>
    </alternativeName>
    <alternativeName>
        <fullName evidence="4">tRNA-uridine isomerase I</fullName>
    </alternativeName>
</protein>
<organism evidence="9 10">
    <name type="scientific">Luteimonas cucumeris</name>
    <dbReference type="NCBI Taxonomy" id="985012"/>
    <lineage>
        <taxon>Bacteria</taxon>
        <taxon>Pseudomonadati</taxon>
        <taxon>Pseudomonadota</taxon>
        <taxon>Gammaproteobacteria</taxon>
        <taxon>Lysobacterales</taxon>
        <taxon>Lysobacteraceae</taxon>
        <taxon>Luteimonas</taxon>
    </lineage>
</organism>
<evidence type="ECO:0000256" key="7">
    <source>
        <dbReference type="RuleBase" id="RU003792"/>
    </source>
</evidence>
<dbReference type="CDD" id="cd02570">
    <property type="entry name" value="PseudoU_synth_EcTruA"/>
    <property type="match status" value="1"/>
</dbReference>
<evidence type="ECO:0000313" key="9">
    <source>
        <dbReference type="EMBL" id="TWI04706.1"/>
    </source>
</evidence>
<dbReference type="InterPro" id="IPR020103">
    <property type="entry name" value="PsdUridine_synth_cat_dom_sf"/>
</dbReference>
<proteinExistence type="inferred from homology"/>
<accession>A0A562LAX4</accession>
<dbReference type="HAMAP" id="MF_00171">
    <property type="entry name" value="TruA"/>
    <property type="match status" value="1"/>
</dbReference>
<dbReference type="Gene3D" id="3.30.70.580">
    <property type="entry name" value="Pseudouridine synthase I, catalytic domain, N-terminal subdomain"/>
    <property type="match status" value="1"/>
</dbReference>
<dbReference type="PIRSF" id="PIRSF001430">
    <property type="entry name" value="tRNA_psdUrid_synth"/>
    <property type="match status" value="1"/>
</dbReference>
<dbReference type="Gene3D" id="3.30.70.660">
    <property type="entry name" value="Pseudouridine synthase I, catalytic domain, C-terminal subdomain"/>
    <property type="match status" value="1"/>
</dbReference>
<comment type="catalytic activity">
    <reaction evidence="4 7">
        <text>uridine(38/39/40) in tRNA = pseudouridine(38/39/40) in tRNA</text>
        <dbReference type="Rhea" id="RHEA:22376"/>
        <dbReference type="Rhea" id="RHEA-COMP:10085"/>
        <dbReference type="Rhea" id="RHEA-COMP:10087"/>
        <dbReference type="ChEBI" id="CHEBI:65314"/>
        <dbReference type="ChEBI" id="CHEBI:65315"/>
        <dbReference type="EC" id="5.4.99.12"/>
    </reaction>
</comment>
<dbReference type="FunFam" id="3.30.70.580:FF:000001">
    <property type="entry name" value="tRNA pseudouridine synthase A"/>
    <property type="match status" value="1"/>
</dbReference>
<sequence length="271" mass="29978">MTRYALGVEYDGSDFLGWQRLSKPGESDAGSLQAALEEALSFVAAASIQSVCAGRTDAGVHAACQVVHFDSPADRDPRGWMLGTTSRLPDAICVRWCVPVADDFHARFSARARRYRYRLLNRPVRPALQRQYLAWERRRLDAEAMHRAAQALLGEHDFSAFRTVHCQAPHARRDLQRLDVHRDGEEVIFEVQANAFLHHMVRNLVGTLLEVGRGDRPEAWVGEVLHGRDRTLAGATAPAGGLVFVGPLYPPQWGLPSEATLSDPEEAAPAP</sequence>
<comment type="function">
    <text evidence="4">Formation of pseudouridine at positions 38, 39 and 40 in the anticodon stem and loop of transfer RNAs.</text>
</comment>
<dbReference type="SUPFAM" id="SSF55120">
    <property type="entry name" value="Pseudouridine synthase"/>
    <property type="match status" value="1"/>
</dbReference>
<dbReference type="EC" id="5.4.99.12" evidence="4"/>
<dbReference type="RefSeq" id="WP_144898378.1">
    <property type="nucleotide sequence ID" value="NZ_VLKN01000002.1"/>
</dbReference>
<feature type="active site" description="Nucleophile" evidence="4 5">
    <location>
        <position position="57"/>
    </location>
</feature>
<dbReference type="Proteomes" id="UP000315167">
    <property type="component" value="Unassembled WGS sequence"/>
</dbReference>
<feature type="binding site" evidence="4 6">
    <location>
        <position position="115"/>
    </location>
    <ligand>
        <name>substrate</name>
    </ligand>
</feature>
<dbReference type="InterPro" id="IPR001406">
    <property type="entry name" value="PsdUridine_synth_TruA"/>
</dbReference>
<dbReference type="AlphaFoldDB" id="A0A562LAX4"/>
<evidence type="ECO:0000259" key="8">
    <source>
        <dbReference type="Pfam" id="PF01416"/>
    </source>
</evidence>
<keyword evidence="2 4" id="KW-0819">tRNA processing</keyword>
<evidence type="ECO:0000256" key="5">
    <source>
        <dbReference type="PIRSR" id="PIRSR001430-1"/>
    </source>
</evidence>
<dbReference type="InterPro" id="IPR020094">
    <property type="entry name" value="TruA/RsuA/RluB/E/F_N"/>
</dbReference>
<reference evidence="9 10" key="1">
    <citation type="journal article" date="2015" name="Stand. Genomic Sci.">
        <title>Genomic Encyclopedia of Bacterial and Archaeal Type Strains, Phase III: the genomes of soil and plant-associated and newly described type strains.</title>
        <authorList>
            <person name="Whitman W.B."/>
            <person name="Woyke T."/>
            <person name="Klenk H.P."/>
            <person name="Zhou Y."/>
            <person name="Lilburn T.G."/>
            <person name="Beck B.J."/>
            <person name="De Vos P."/>
            <person name="Vandamme P."/>
            <person name="Eisen J.A."/>
            <person name="Garrity G."/>
            <person name="Hugenholtz P."/>
            <person name="Kyrpides N.C."/>
        </authorList>
    </citation>
    <scope>NUCLEOTIDE SEQUENCE [LARGE SCALE GENOMIC DNA]</scope>
    <source>
        <strain evidence="9 10">CGMCC 1.10821</strain>
    </source>
</reference>
<dbReference type="PANTHER" id="PTHR11142:SF0">
    <property type="entry name" value="TRNA PSEUDOURIDINE SYNTHASE-LIKE 1"/>
    <property type="match status" value="1"/>
</dbReference>